<feature type="domain" description="PRD" evidence="2">
    <location>
        <begin position="170"/>
        <end position="277"/>
    </location>
</feature>
<dbReference type="Gene3D" id="1.10.1790.10">
    <property type="entry name" value="PRD domain"/>
    <property type="match status" value="2"/>
</dbReference>
<dbReference type="OrthoDB" id="9813552at2"/>
<dbReference type="Pfam" id="PF00874">
    <property type="entry name" value="PRD"/>
    <property type="match status" value="2"/>
</dbReference>
<dbReference type="EMBL" id="ADKX01000005">
    <property type="protein sequence ID" value="EFW06371.1"/>
    <property type="molecule type" value="Genomic_DNA"/>
</dbReference>
<sequence>MYEVVKVLNNNTILAHRDNEEVIVMYKGIGFGKKAGEYFEIPNQAKRYLMQKSYQTKNNIYDIINYIEPIYLEIAAEIIRLAEIKFAKVSHDILLPLADHIYYAIKRMDENIMPSNPFTNDIRLLFPDEYEVATQGKDVIQKYVRKVINDDEIGFITLHIHSAISSNKVAESMEATRVIHEGILQLQSDLHIIIDVQSISYVRLMNHIKFLILRLNTNEKLQMDISEFTKDKFPFAYEQARHMCEALSKVLNKDLPETEIGYLALHLERILSITLDHQNSA</sequence>
<protein>
    <submittedName>
        <fullName evidence="3">Transcriptional antiterminator</fullName>
    </submittedName>
</protein>
<dbReference type="RefSeq" id="WP_008787499.1">
    <property type="nucleotide sequence ID" value="NZ_AKCB01000001.1"/>
</dbReference>
<dbReference type="PANTHER" id="PTHR30185:SF16">
    <property type="entry name" value="PROTEIN GLCT"/>
    <property type="match status" value="1"/>
</dbReference>
<dbReference type="GO" id="GO:0006355">
    <property type="term" value="P:regulation of DNA-templated transcription"/>
    <property type="evidence" value="ECO:0007669"/>
    <property type="project" value="InterPro"/>
</dbReference>
<dbReference type="AlphaFoldDB" id="E7G6I3"/>
<dbReference type="InterPro" id="IPR004341">
    <property type="entry name" value="CAT_RNA-bd_dom"/>
</dbReference>
<evidence type="ECO:0000259" key="2">
    <source>
        <dbReference type="PROSITE" id="PS51372"/>
    </source>
</evidence>
<evidence type="ECO:0000256" key="1">
    <source>
        <dbReference type="ARBA" id="ARBA00022737"/>
    </source>
</evidence>
<name>E7G6I3_9FIRM</name>
<keyword evidence="4" id="KW-1185">Reference proteome</keyword>
<dbReference type="GeneID" id="78229217"/>
<keyword evidence="1" id="KW-0677">Repeat</keyword>
<dbReference type="SMART" id="SM01061">
    <property type="entry name" value="CAT_RBD"/>
    <property type="match status" value="1"/>
</dbReference>
<accession>E7G6I3</accession>
<dbReference type="PANTHER" id="PTHR30185">
    <property type="entry name" value="CRYPTIC BETA-GLUCOSIDE BGL OPERON ANTITERMINATOR"/>
    <property type="match status" value="1"/>
</dbReference>
<dbReference type="SUPFAM" id="SSF50151">
    <property type="entry name" value="SacY-like RNA-binding domain"/>
    <property type="match status" value="1"/>
</dbReference>
<organism evidence="3 4">
    <name type="scientific">Coprobacillus cateniformis</name>
    <dbReference type="NCBI Taxonomy" id="100884"/>
    <lineage>
        <taxon>Bacteria</taxon>
        <taxon>Bacillati</taxon>
        <taxon>Bacillota</taxon>
        <taxon>Erysipelotrichia</taxon>
        <taxon>Erysipelotrichales</taxon>
        <taxon>Coprobacillaceae</taxon>
        <taxon>Coprobacillus</taxon>
    </lineage>
</organism>
<dbReference type="HOGENOM" id="CLU_078802_0_0_9"/>
<gene>
    <name evidence="3" type="ORF">HMPREF9488_00371</name>
</gene>
<dbReference type="Gene3D" id="2.30.24.10">
    <property type="entry name" value="CAT RNA-binding domain"/>
    <property type="match status" value="1"/>
</dbReference>
<comment type="caution">
    <text evidence="3">The sequence shown here is derived from an EMBL/GenBank/DDBJ whole genome shotgun (WGS) entry which is preliminary data.</text>
</comment>
<dbReference type="InterPro" id="IPR011608">
    <property type="entry name" value="PRD"/>
</dbReference>
<dbReference type="Proteomes" id="UP000003157">
    <property type="component" value="Unassembled WGS sequence"/>
</dbReference>
<dbReference type="InterPro" id="IPR036650">
    <property type="entry name" value="CAT_RNA-bd_dom_sf"/>
</dbReference>
<feature type="domain" description="PRD" evidence="2">
    <location>
        <begin position="66"/>
        <end position="169"/>
    </location>
</feature>
<evidence type="ECO:0000313" key="4">
    <source>
        <dbReference type="Proteomes" id="UP000003157"/>
    </source>
</evidence>
<dbReference type="SUPFAM" id="SSF63520">
    <property type="entry name" value="PTS-regulatory domain, PRD"/>
    <property type="match status" value="2"/>
</dbReference>
<dbReference type="InterPro" id="IPR050661">
    <property type="entry name" value="BglG_antiterminators"/>
</dbReference>
<reference evidence="3 4" key="1">
    <citation type="submission" date="2010-12" db="EMBL/GenBank/DDBJ databases">
        <title>The Genome Sequence of Coprobacillus sp. strain 29_1.</title>
        <authorList>
            <consortium name="The Broad Institute Genome Sequencing Platform"/>
            <person name="Earl A."/>
            <person name="Ward D."/>
            <person name="Feldgarden M."/>
            <person name="Gevers D."/>
            <person name="Daigneault M."/>
            <person name="Sibley C.D."/>
            <person name="White A."/>
            <person name="Strauss J."/>
            <person name="Allen-Vercoe E."/>
            <person name="Young S.K."/>
            <person name="Zeng Q."/>
            <person name="Gargeya S."/>
            <person name="Fitzgerald M."/>
            <person name="Haas B."/>
            <person name="Abouelleil A."/>
            <person name="Alvarado L."/>
            <person name="Arachchi H.M."/>
            <person name="Berlin A."/>
            <person name="Brown A."/>
            <person name="Chapman S.B."/>
            <person name="Chen Z."/>
            <person name="Dunbar C."/>
            <person name="Freedman E."/>
            <person name="Gearin G."/>
            <person name="Gellesch M."/>
            <person name="Goldberg J."/>
            <person name="Griggs A."/>
            <person name="Gujja S."/>
            <person name="Heilman E."/>
            <person name="Heiman D."/>
            <person name="Howarth C."/>
            <person name="Larson L."/>
            <person name="Lui A."/>
            <person name="MacDonald P.J.P."/>
            <person name="Mehta T."/>
            <person name="Montmayeur A."/>
            <person name="Murphy C."/>
            <person name="Neiman D."/>
            <person name="Pearson M."/>
            <person name="Priest M."/>
            <person name="Roberts A."/>
            <person name="Saif S."/>
            <person name="Shea T."/>
            <person name="Shenoy N."/>
            <person name="Sisk P."/>
            <person name="Stolte C."/>
            <person name="Sykes S."/>
            <person name="White J."/>
            <person name="Yandava C."/>
            <person name="Nusbaum C."/>
            <person name="Birren B."/>
        </authorList>
    </citation>
    <scope>NUCLEOTIDE SEQUENCE [LARGE SCALE GENOMIC DNA]</scope>
    <source>
        <strain evidence="3 4">29_1</strain>
    </source>
</reference>
<proteinExistence type="predicted"/>
<dbReference type="STRING" id="100884.GCA_000269565_01336"/>
<dbReference type="Pfam" id="PF03123">
    <property type="entry name" value="CAT_RBD"/>
    <property type="match status" value="1"/>
</dbReference>
<dbReference type="GO" id="GO:0003723">
    <property type="term" value="F:RNA binding"/>
    <property type="evidence" value="ECO:0007669"/>
    <property type="project" value="InterPro"/>
</dbReference>
<dbReference type="InterPro" id="IPR036634">
    <property type="entry name" value="PRD_sf"/>
</dbReference>
<evidence type="ECO:0000313" key="3">
    <source>
        <dbReference type="EMBL" id="EFW06371.1"/>
    </source>
</evidence>
<dbReference type="eggNOG" id="COG3711">
    <property type="taxonomic scope" value="Bacteria"/>
</dbReference>
<dbReference type="PROSITE" id="PS51372">
    <property type="entry name" value="PRD_2"/>
    <property type="match status" value="2"/>
</dbReference>